<accession>A0A255GSB5</accession>
<dbReference type="PANTHER" id="PTHR39209">
    <property type="match status" value="1"/>
</dbReference>
<dbReference type="Pfam" id="PF03483">
    <property type="entry name" value="B3_4"/>
    <property type="match status" value="1"/>
</dbReference>
<dbReference type="OrthoDB" id="276580at2"/>
<dbReference type="GO" id="GO:0003723">
    <property type="term" value="F:RNA binding"/>
    <property type="evidence" value="ECO:0007669"/>
    <property type="project" value="InterPro"/>
</dbReference>
<sequence length="204" mass="22341">MLVELDHDPRRPDTEIAALLDRATARFADGPESGLAEIRAWRAAFARMGLRPTDYRCAAEALLRRLRKSGELPAIHPLVDACNAVSAAYAIPVAPFDLDRVTGPLQVCRASGEESYLAFSGERQHPEPGEVIFADAAGEAHARRWCHRQSGHSAIRPETRRALIVVEAMHTEGAVSVADALAELVRIVPGRVVRGGRERAWGRR</sequence>
<dbReference type="EMBL" id="NMVQ01000043">
    <property type="protein sequence ID" value="OYO18719.1"/>
    <property type="molecule type" value="Genomic_DNA"/>
</dbReference>
<keyword evidence="3" id="KW-1185">Reference proteome</keyword>
<protein>
    <recommendedName>
        <fullName evidence="1">B3/B4 tRNA-binding domain-containing protein</fullName>
    </recommendedName>
</protein>
<evidence type="ECO:0000313" key="3">
    <source>
        <dbReference type="Proteomes" id="UP000216311"/>
    </source>
</evidence>
<dbReference type="Proteomes" id="UP000216311">
    <property type="component" value="Unassembled WGS sequence"/>
</dbReference>
<comment type="caution">
    <text evidence="2">The sequence shown here is derived from an EMBL/GenBank/DDBJ whole genome shotgun (WGS) entry which is preliminary data.</text>
</comment>
<evidence type="ECO:0000259" key="1">
    <source>
        <dbReference type="SMART" id="SM00873"/>
    </source>
</evidence>
<reference evidence="2 3" key="1">
    <citation type="submission" date="2017-07" db="EMBL/GenBank/DDBJ databases">
        <title>Draft whole genome sequences of clinical Proprionibacteriaceae strains.</title>
        <authorList>
            <person name="Bernier A.-M."/>
            <person name="Bernard K."/>
            <person name="Domingo M.-C."/>
        </authorList>
    </citation>
    <scope>NUCLEOTIDE SEQUENCE [LARGE SCALE GENOMIC DNA]</scope>
    <source>
        <strain evidence="2 3">NML 130396</strain>
    </source>
</reference>
<evidence type="ECO:0000313" key="2">
    <source>
        <dbReference type="EMBL" id="OYO18719.1"/>
    </source>
</evidence>
<dbReference type="InterPro" id="IPR005146">
    <property type="entry name" value="B3/B4_tRNA-bd"/>
</dbReference>
<dbReference type="SMART" id="SM00873">
    <property type="entry name" value="B3_4"/>
    <property type="match status" value="1"/>
</dbReference>
<dbReference type="Gene3D" id="3.50.40.10">
    <property type="entry name" value="Phenylalanyl-trna Synthetase, Chain B, domain 3"/>
    <property type="match status" value="1"/>
</dbReference>
<dbReference type="InterPro" id="IPR020825">
    <property type="entry name" value="Phe-tRNA_synthase-like_B3/B4"/>
</dbReference>
<name>A0A255GSB5_9ACTN</name>
<proteinExistence type="predicted"/>
<organism evidence="2 3">
    <name type="scientific">Enemella dayhoffiae</name>
    <dbReference type="NCBI Taxonomy" id="2016507"/>
    <lineage>
        <taxon>Bacteria</taxon>
        <taxon>Bacillati</taxon>
        <taxon>Actinomycetota</taxon>
        <taxon>Actinomycetes</taxon>
        <taxon>Propionibacteriales</taxon>
        <taxon>Propionibacteriaceae</taxon>
        <taxon>Enemella</taxon>
    </lineage>
</organism>
<gene>
    <name evidence="2" type="ORF">CGZ93_14130</name>
</gene>
<feature type="domain" description="B3/B4 tRNA-binding" evidence="1">
    <location>
        <begin position="36"/>
        <end position="190"/>
    </location>
</feature>
<dbReference type="GO" id="GO:0004826">
    <property type="term" value="F:phenylalanine-tRNA ligase activity"/>
    <property type="evidence" value="ECO:0007669"/>
    <property type="project" value="InterPro"/>
</dbReference>
<dbReference type="PANTHER" id="PTHR39209:SF2">
    <property type="entry name" value="CYTOPLASMIC PROTEIN"/>
    <property type="match status" value="1"/>
</dbReference>
<dbReference type="SUPFAM" id="SSF56037">
    <property type="entry name" value="PheT/TilS domain"/>
    <property type="match status" value="1"/>
</dbReference>
<dbReference type="AlphaFoldDB" id="A0A255GSB5"/>